<dbReference type="InterPro" id="IPR000424">
    <property type="entry name" value="Primosome_PriB/ssb"/>
</dbReference>
<accession>A0A4R6RRR0</accession>
<dbReference type="PROSITE" id="PS50935">
    <property type="entry name" value="SSB"/>
    <property type="match status" value="1"/>
</dbReference>
<keyword evidence="1 2" id="KW-0238">DNA-binding</keyword>
<protein>
    <submittedName>
        <fullName evidence="4">Single-strand binding protein</fullName>
    </submittedName>
</protein>
<sequence>MAGETNITITGNLAEDPKPFVSVQGVAISNLVVLSTPQHFDKQQQKFVDGVTNRFEVQGFRDLAQHANLSLKKGMRVTVTGRIETQTWVDTATGGNRSKQVITAEDIAISLRFGTAAFQKSAPAQQNAHPAAQVAQQSQPQAPAQPVNQMQQAPQQQVAQPQMQQAPQPQMQQAPQPQMQQAPQQVAQPQVPQGQNPTPQPGELDF</sequence>
<reference evidence="4 5" key="1">
    <citation type="submission" date="2019-03" db="EMBL/GenBank/DDBJ databases">
        <title>Genomic analyses of the natural microbiome of Caenorhabditis elegans.</title>
        <authorList>
            <person name="Samuel B."/>
        </authorList>
    </citation>
    <scope>NUCLEOTIDE SEQUENCE [LARGE SCALE GENOMIC DNA]</scope>
    <source>
        <strain evidence="4 5">JUb18</strain>
    </source>
</reference>
<comment type="caution">
    <text evidence="4">The sequence shown here is derived from an EMBL/GenBank/DDBJ whole genome shotgun (WGS) entry which is preliminary data.</text>
</comment>
<dbReference type="RefSeq" id="WP_133617789.1">
    <property type="nucleotide sequence ID" value="NZ_SNYA01000009.1"/>
</dbReference>
<dbReference type="OrthoDB" id="9809878at2"/>
<evidence type="ECO:0000313" key="5">
    <source>
        <dbReference type="Proteomes" id="UP000295601"/>
    </source>
</evidence>
<name>A0A4R6RRR0_9MICO</name>
<dbReference type="Proteomes" id="UP000295601">
    <property type="component" value="Unassembled WGS sequence"/>
</dbReference>
<organism evidence="4 5">
    <name type="scientific">Leucobacter luti</name>
    <dbReference type="NCBI Taxonomy" id="340320"/>
    <lineage>
        <taxon>Bacteria</taxon>
        <taxon>Bacillati</taxon>
        <taxon>Actinomycetota</taxon>
        <taxon>Actinomycetes</taxon>
        <taxon>Micrococcales</taxon>
        <taxon>Microbacteriaceae</taxon>
        <taxon>Leucobacter</taxon>
    </lineage>
</organism>
<dbReference type="GO" id="GO:0003697">
    <property type="term" value="F:single-stranded DNA binding"/>
    <property type="evidence" value="ECO:0007669"/>
    <property type="project" value="InterPro"/>
</dbReference>
<feature type="compositionally biased region" description="Low complexity" evidence="3">
    <location>
        <begin position="122"/>
        <end position="193"/>
    </location>
</feature>
<dbReference type="EMBL" id="SNYA01000009">
    <property type="protein sequence ID" value="TDP89539.1"/>
    <property type="molecule type" value="Genomic_DNA"/>
</dbReference>
<dbReference type="CDD" id="cd04496">
    <property type="entry name" value="SSB_OBF"/>
    <property type="match status" value="1"/>
</dbReference>
<gene>
    <name evidence="4" type="ORF">EDF62_3270</name>
</gene>
<dbReference type="InterPro" id="IPR012340">
    <property type="entry name" value="NA-bd_OB-fold"/>
</dbReference>
<dbReference type="Gene3D" id="2.40.50.140">
    <property type="entry name" value="Nucleic acid-binding proteins"/>
    <property type="match status" value="1"/>
</dbReference>
<evidence type="ECO:0000256" key="1">
    <source>
        <dbReference type="ARBA" id="ARBA00023125"/>
    </source>
</evidence>
<dbReference type="SUPFAM" id="SSF50249">
    <property type="entry name" value="Nucleic acid-binding proteins"/>
    <property type="match status" value="1"/>
</dbReference>
<proteinExistence type="predicted"/>
<evidence type="ECO:0000313" key="4">
    <source>
        <dbReference type="EMBL" id="TDP89539.1"/>
    </source>
</evidence>
<evidence type="ECO:0000256" key="2">
    <source>
        <dbReference type="PROSITE-ProRule" id="PRU00252"/>
    </source>
</evidence>
<feature type="region of interest" description="Disordered" evidence="3">
    <location>
        <begin position="121"/>
        <end position="206"/>
    </location>
</feature>
<dbReference type="Pfam" id="PF00436">
    <property type="entry name" value="SSB"/>
    <property type="match status" value="1"/>
</dbReference>
<dbReference type="AlphaFoldDB" id="A0A4R6RRR0"/>
<evidence type="ECO:0000256" key="3">
    <source>
        <dbReference type="SAM" id="MobiDB-lite"/>
    </source>
</evidence>
<keyword evidence="5" id="KW-1185">Reference proteome</keyword>